<evidence type="ECO:0000256" key="3">
    <source>
        <dbReference type="ARBA" id="ARBA00022801"/>
    </source>
</evidence>
<comment type="caution">
    <text evidence="7">The sequence shown here is derived from an EMBL/GenBank/DDBJ whole genome shotgun (WGS) entry which is preliminary data.</text>
</comment>
<accession>A0A081DE65</accession>
<keyword evidence="3 5" id="KW-0378">Hydrolase</keyword>
<dbReference type="PANTHER" id="PTHR43399:SF4">
    <property type="entry name" value="CELL WALL-ASSOCIATED PROTEASE"/>
    <property type="match status" value="1"/>
</dbReference>
<dbReference type="Pfam" id="PF00082">
    <property type="entry name" value="Peptidase_S8"/>
    <property type="match status" value="1"/>
</dbReference>
<dbReference type="InterPro" id="IPR051048">
    <property type="entry name" value="Peptidase_S8/S53_subtilisin"/>
</dbReference>
<comment type="similarity">
    <text evidence="1 5">Belongs to the peptidase S8 family.</text>
</comment>
<dbReference type="InterPro" id="IPR036852">
    <property type="entry name" value="Peptidase_S8/S53_dom_sf"/>
</dbReference>
<evidence type="ECO:0000256" key="2">
    <source>
        <dbReference type="ARBA" id="ARBA00022670"/>
    </source>
</evidence>
<evidence type="ECO:0000259" key="6">
    <source>
        <dbReference type="Pfam" id="PF00082"/>
    </source>
</evidence>
<feature type="active site" description="Charge relay system" evidence="5">
    <location>
        <position position="458"/>
    </location>
</feature>
<keyword evidence="4 5" id="KW-0720">Serine protease</keyword>
<dbReference type="AlphaFoldDB" id="A0A081DE65"/>
<gene>
    <name evidence="7" type="ORF">JCM19296_2816</name>
</gene>
<dbReference type="Gene3D" id="3.40.50.200">
    <property type="entry name" value="Peptidase S8/S53 domain"/>
    <property type="match status" value="2"/>
</dbReference>
<keyword evidence="2 5" id="KW-0645">Protease</keyword>
<evidence type="ECO:0000256" key="5">
    <source>
        <dbReference type="PROSITE-ProRule" id="PRU01240"/>
    </source>
</evidence>
<name>A0A081DE65_NONUL</name>
<dbReference type="InterPro" id="IPR000209">
    <property type="entry name" value="Peptidase_S8/S53_dom"/>
</dbReference>
<dbReference type="InterPro" id="IPR023827">
    <property type="entry name" value="Peptidase_S8_Asp-AS"/>
</dbReference>
<dbReference type="InterPro" id="IPR015500">
    <property type="entry name" value="Peptidase_S8_subtilisin-rel"/>
</dbReference>
<dbReference type="GO" id="GO:0004252">
    <property type="term" value="F:serine-type endopeptidase activity"/>
    <property type="evidence" value="ECO:0007669"/>
    <property type="project" value="UniProtKB-UniRule"/>
</dbReference>
<evidence type="ECO:0000256" key="1">
    <source>
        <dbReference type="ARBA" id="ARBA00011073"/>
    </source>
</evidence>
<dbReference type="GO" id="GO:0006508">
    <property type="term" value="P:proteolysis"/>
    <property type="evidence" value="ECO:0007669"/>
    <property type="project" value="UniProtKB-KW"/>
</dbReference>
<dbReference type="EMBL" id="BBLG01000007">
    <property type="protein sequence ID" value="GAK77211.1"/>
    <property type="molecule type" value="Genomic_DNA"/>
</dbReference>
<dbReference type="PANTHER" id="PTHR43399">
    <property type="entry name" value="SUBTILISIN-RELATED"/>
    <property type="match status" value="1"/>
</dbReference>
<dbReference type="PROSITE" id="PS00136">
    <property type="entry name" value="SUBTILASE_ASP"/>
    <property type="match status" value="1"/>
</dbReference>
<evidence type="ECO:0000313" key="8">
    <source>
        <dbReference type="Proteomes" id="UP000028980"/>
    </source>
</evidence>
<feature type="active site" description="Charge relay system" evidence="5">
    <location>
        <position position="69"/>
    </location>
</feature>
<organism evidence="7 8">
    <name type="scientific">Nonlabens ulvanivorans</name>
    <name type="common">Persicivirga ulvanivorans</name>
    <dbReference type="NCBI Taxonomy" id="906888"/>
    <lineage>
        <taxon>Bacteria</taxon>
        <taxon>Pseudomonadati</taxon>
        <taxon>Bacteroidota</taxon>
        <taxon>Flavobacteriia</taxon>
        <taxon>Flavobacteriales</taxon>
        <taxon>Flavobacteriaceae</taxon>
        <taxon>Nonlabens</taxon>
    </lineage>
</organism>
<dbReference type="Proteomes" id="UP000028980">
    <property type="component" value="Unassembled WGS sequence"/>
</dbReference>
<feature type="domain" description="Peptidase S8/S53" evidence="6">
    <location>
        <begin position="61"/>
        <end position="493"/>
    </location>
</feature>
<dbReference type="PROSITE" id="PS51892">
    <property type="entry name" value="SUBTILASE"/>
    <property type="match status" value="1"/>
</dbReference>
<protein>
    <submittedName>
        <fullName evidence="7">Protease</fullName>
    </submittedName>
</protein>
<reference evidence="7 8" key="1">
    <citation type="journal article" date="2014" name="Genome Announc.">
        <title>Draft Genome Sequences of Marine Flavobacterium Nonlabens Strains NR17, NR24, NR27, NR32, NR33, and Ara13.</title>
        <authorList>
            <person name="Nakanishi M."/>
            <person name="Meirelles P."/>
            <person name="Suzuki R."/>
            <person name="Takatani N."/>
            <person name="Mino S."/>
            <person name="Suda W."/>
            <person name="Oshima K."/>
            <person name="Hattori M."/>
            <person name="Ohkuma M."/>
            <person name="Hosokawa M."/>
            <person name="Miyashita K."/>
            <person name="Thompson F.L."/>
            <person name="Niwa A."/>
            <person name="Sawabe T."/>
            <person name="Sawabe T."/>
        </authorList>
    </citation>
    <scope>NUCLEOTIDE SEQUENCE [LARGE SCALE GENOMIC DNA]</scope>
    <source>
        <strain evidence="8">JCM19296</strain>
    </source>
</reference>
<evidence type="ECO:0000256" key="4">
    <source>
        <dbReference type="ARBA" id="ARBA00022825"/>
    </source>
</evidence>
<sequence>MNKYTLLVIIAFISINLNGQNNLKLDHNELKTWYLFDLTNDSIVGISAQKAFTFLNNKKSSEVIIGVIDSGMDIQHEELKDNIWLNKDEIANNKIDDDANGFIDDVNGWNFVGDLTFQNYEYERIIMNPDLADNKKILNKAKKLYKTSFKEAIKDIKSTKISLDRLEKSHETFTKYFNKSDYTFKEILEIKTLEPDLTHEILEVQNYIASINRISEISPIYNPIDLNTKNIIVNRISALKKRYQTERIQTSGNTVKNDYRATLGDDLTNIDDTGYGNNNVSVNIENEEHSTHVAGIIRLIRNNDKEVDSTNHTLIMPIRILGSGDEHDKDVALSIRYAVDNGAKIINASLRKEFSPYKAMVYESIKYAAEHDVLIIIAAGNESLNLDLNFRYPNDSKDLTTEFTNNVIVVGASNPYYGKNLACDFSNYGKFNVDIFAPGYSIFSTTPNNSYNFKEGTSMAAPVVASIAGLIRSYYPQLSANQVKEIILNSGTKINFKVNTPGSLNKKVAFSELCSSSSIVNAYNAIIMADKLSNEQ</sequence>
<feature type="active site" description="Charge relay system" evidence="5">
    <location>
        <position position="289"/>
    </location>
</feature>
<dbReference type="SUPFAM" id="SSF52743">
    <property type="entry name" value="Subtilisin-like"/>
    <property type="match status" value="1"/>
</dbReference>
<dbReference type="PRINTS" id="PR00723">
    <property type="entry name" value="SUBTILISIN"/>
</dbReference>
<proteinExistence type="inferred from homology"/>
<evidence type="ECO:0000313" key="7">
    <source>
        <dbReference type="EMBL" id="GAK77211.1"/>
    </source>
</evidence>